<dbReference type="Proteomes" id="UP001158066">
    <property type="component" value="Unassembled WGS sequence"/>
</dbReference>
<dbReference type="InterPro" id="IPR016161">
    <property type="entry name" value="Ald_DH/histidinol_DH"/>
</dbReference>
<dbReference type="Gene3D" id="3.40.605.10">
    <property type="entry name" value="Aldehyde Dehydrogenase, Chain A, domain 1"/>
    <property type="match status" value="1"/>
</dbReference>
<evidence type="ECO:0000256" key="2">
    <source>
        <dbReference type="ARBA" id="ARBA00023002"/>
    </source>
</evidence>
<dbReference type="FunFam" id="3.40.309.10:FF:000004">
    <property type="entry name" value="Succinate-semialdehyde dehydrogenase I"/>
    <property type="match status" value="1"/>
</dbReference>
<organism evidence="4 5">
    <name type="scientific">Anoxynatronum buryatiense</name>
    <dbReference type="NCBI Taxonomy" id="489973"/>
    <lineage>
        <taxon>Bacteria</taxon>
        <taxon>Bacillati</taxon>
        <taxon>Bacillota</taxon>
        <taxon>Clostridia</taxon>
        <taxon>Eubacteriales</taxon>
        <taxon>Clostridiaceae</taxon>
        <taxon>Anoxynatronum</taxon>
    </lineage>
</organism>
<comment type="similarity">
    <text evidence="1">Belongs to the aldehyde dehydrogenase family.</text>
</comment>
<dbReference type="EMBL" id="FXUF01000002">
    <property type="protein sequence ID" value="SMP44156.1"/>
    <property type="molecule type" value="Genomic_DNA"/>
</dbReference>
<dbReference type="Gene3D" id="3.40.309.10">
    <property type="entry name" value="Aldehyde Dehydrogenase, Chain A, domain 2"/>
    <property type="match status" value="1"/>
</dbReference>
<dbReference type="Pfam" id="PF00171">
    <property type="entry name" value="Aldedh"/>
    <property type="match status" value="1"/>
</dbReference>
<dbReference type="FunFam" id="3.40.605.10:FF:000005">
    <property type="entry name" value="Succinate-semialdehyde dehydrogenase I"/>
    <property type="match status" value="1"/>
</dbReference>
<comment type="caution">
    <text evidence="4">The sequence shown here is derived from an EMBL/GenBank/DDBJ whole genome shotgun (WGS) entry which is preliminary data.</text>
</comment>
<keyword evidence="2" id="KW-0560">Oxidoreductase</keyword>
<evidence type="ECO:0000256" key="1">
    <source>
        <dbReference type="ARBA" id="ARBA00009986"/>
    </source>
</evidence>
<dbReference type="AlphaFoldDB" id="A0AA45WTN8"/>
<evidence type="ECO:0000313" key="5">
    <source>
        <dbReference type="Proteomes" id="UP001158066"/>
    </source>
</evidence>
<dbReference type="PANTHER" id="PTHR43353:SF5">
    <property type="entry name" value="SUCCINATE-SEMIALDEHYDE DEHYDROGENASE, MITOCHONDRIAL"/>
    <property type="match status" value="1"/>
</dbReference>
<protein>
    <submittedName>
        <fullName evidence="4">Succinate semialdehyde dehydrogenase</fullName>
    </submittedName>
</protein>
<dbReference type="CDD" id="cd07103">
    <property type="entry name" value="ALDH_F5_SSADH_GabD"/>
    <property type="match status" value="1"/>
</dbReference>
<dbReference type="RefSeq" id="WP_283408050.1">
    <property type="nucleotide sequence ID" value="NZ_FXUF01000002.1"/>
</dbReference>
<sequence length="480" mass="52209">MEEKKLYINGEWVKRANDDVIQVLNPASGEVVGTVPNAGREEVMQAVDAASKAFDTWAALPARRRAEYLRRWFDLMREHKESIARTLTLEQGKPLAEARGEVAAAGRFLEWYSEEAVRVAGEIIPPSGEKKRIMVLRQPVGVVAAITPWNFPASMVTRKIAPALAAGCPVILKPASQTPLTAVAIVELAHEAGIPRGVVNLVTGSAALIGETLMADSRVRKITFTGSTEVGKMLMRQSADTMKRISLELGGHAPYLVFDDADLEQAVAGVIQAKIRNAGQMCVAVNRFFVQEGIYDAFVSRLRTALKQIQTGNGLDESVTMGPLIDHKAYQKVLDHVLDARELGAGLLCGGNGRHEGGHPEAGYFFEPTLLTNVTDQMKIMQEETFGPVLPLRRFETEEEALLLANDSRYGLAAYVYTQSLSRGIRVSEKLQYGVVGLNDGGPATVQAPFGGFKESGIGREGGHHGMEPFLEIKYISIGL</sequence>
<dbReference type="GO" id="GO:0009450">
    <property type="term" value="P:gamma-aminobutyric acid catabolic process"/>
    <property type="evidence" value="ECO:0007669"/>
    <property type="project" value="TreeGrafter"/>
</dbReference>
<proteinExistence type="inferred from homology"/>
<evidence type="ECO:0000313" key="4">
    <source>
        <dbReference type="EMBL" id="SMP44156.1"/>
    </source>
</evidence>
<dbReference type="SUPFAM" id="SSF53720">
    <property type="entry name" value="ALDH-like"/>
    <property type="match status" value="1"/>
</dbReference>
<evidence type="ECO:0000259" key="3">
    <source>
        <dbReference type="Pfam" id="PF00171"/>
    </source>
</evidence>
<dbReference type="InterPro" id="IPR016162">
    <property type="entry name" value="Ald_DH_N"/>
</dbReference>
<accession>A0AA45WTN8</accession>
<name>A0AA45WTN8_9CLOT</name>
<dbReference type="InterPro" id="IPR016163">
    <property type="entry name" value="Ald_DH_C"/>
</dbReference>
<dbReference type="InterPro" id="IPR050740">
    <property type="entry name" value="Aldehyde_DH_Superfamily"/>
</dbReference>
<keyword evidence="5" id="KW-1185">Reference proteome</keyword>
<reference evidence="4" key="1">
    <citation type="submission" date="2017-05" db="EMBL/GenBank/DDBJ databases">
        <authorList>
            <person name="Varghese N."/>
            <person name="Submissions S."/>
        </authorList>
    </citation>
    <scope>NUCLEOTIDE SEQUENCE</scope>
    <source>
        <strain evidence="4">Su22</strain>
    </source>
</reference>
<dbReference type="GO" id="GO:0004777">
    <property type="term" value="F:succinate-semialdehyde dehydrogenase (NAD+) activity"/>
    <property type="evidence" value="ECO:0007669"/>
    <property type="project" value="TreeGrafter"/>
</dbReference>
<gene>
    <name evidence="4" type="ORF">SAMN06296020_102138</name>
</gene>
<dbReference type="PANTHER" id="PTHR43353">
    <property type="entry name" value="SUCCINATE-SEMIALDEHYDE DEHYDROGENASE, MITOCHONDRIAL"/>
    <property type="match status" value="1"/>
</dbReference>
<feature type="domain" description="Aldehyde dehydrogenase" evidence="3">
    <location>
        <begin position="12"/>
        <end position="476"/>
    </location>
</feature>
<dbReference type="InterPro" id="IPR015590">
    <property type="entry name" value="Aldehyde_DH_dom"/>
</dbReference>